<organism evidence="1">
    <name type="scientific">Macaca fascicularis</name>
    <name type="common">Crab-eating macaque</name>
    <name type="synonym">Cynomolgus monkey</name>
    <dbReference type="NCBI Taxonomy" id="9541"/>
    <lineage>
        <taxon>Eukaryota</taxon>
        <taxon>Metazoa</taxon>
        <taxon>Chordata</taxon>
        <taxon>Craniata</taxon>
        <taxon>Vertebrata</taxon>
        <taxon>Euteleostomi</taxon>
        <taxon>Mammalia</taxon>
        <taxon>Eutheria</taxon>
        <taxon>Euarchontoglires</taxon>
        <taxon>Primates</taxon>
        <taxon>Haplorrhini</taxon>
        <taxon>Catarrhini</taxon>
        <taxon>Cercopithecidae</taxon>
        <taxon>Cercopithecinae</taxon>
        <taxon>Macaca</taxon>
    </lineage>
</organism>
<sequence length="69" mass="8289">MEFTLEINNRKITEKSPNTWEVNHTLHQWVKKEVSRKINISNRMKIKLQHIKNCGTWQQMKGKFIAPNL</sequence>
<proteinExistence type="evidence at transcript level"/>
<evidence type="ECO:0000313" key="1">
    <source>
        <dbReference type="EMBL" id="BAE89010.1"/>
    </source>
</evidence>
<reference evidence="1" key="1">
    <citation type="journal article" date="2007" name="PLoS Biol.">
        <title>Rate of evolution in brain-expressed genes in humans and other primates.</title>
        <authorList>
            <person name="Wang H.-Y."/>
            <person name="Chien H.-C."/>
            <person name="Osada N."/>
            <person name="Hashimoto K."/>
            <person name="Sugano S."/>
            <person name="Gojobori T."/>
            <person name="Chou C.-K."/>
            <person name="Tsai S.-F."/>
            <person name="Wu C.-I."/>
            <person name="Shen C.-K.J."/>
        </authorList>
    </citation>
    <scope>NUCLEOTIDE SEQUENCE</scope>
</reference>
<dbReference type="EMBL" id="AB171947">
    <property type="protein sequence ID" value="BAE89010.1"/>
    <property type="molecule type" value="mRNA"/>
</dbReference>
<protein>
    <submittedName>
        <fullName evidence="1">Macaca fascicularis brain cDNA, clone: QflA-16044</fullName>
    </submittedName>
</protein>
<dbReference type="AlphaFoldDB" id="I7GB80"/>
<name>I7GB80_MACFA</name>
<accession>I7GB80</accession>